<dbReference type="PIRSF" id="PIRSF000521">
    <property type="entry name" value="Transaminase_4ab_Lys_Orn"/>
    <property type="match status" value="1"/>
</dbReference>
<comment type="cofactor">
    <cofactor evidence="1">
        <name>pyridoxal 5'-phosphate</name>
        <dbReference type="ChEBI" id="CHEBI:597326"/>
    </cofactor>
</comment>
<dbReference type="InterPro" id="IPR049704">
    <property type="entry name" value="Aminotrans_3_PPA_site"/>
</dbReference>
<evidence type="ECO:0000256" key="3">
    <source>
        <dbReference type="ARBA" id="ARBA00022605"/>
    </source>
</evidence>
<dbReference type="GeneID" id="5409956"/>
<dbReference type="InterPro" id="IPR015424">
    <property type="entry name" value="PyrdxlP-dep_Trfase"/>
</dbReference>
<dbReference type="InterPro" id="IPR005814">
    <property type="entry name" value="Aminotrans_3"/>
</dbReference>
<dbReference type="GO" id="GO:0008483">
    <property type="term" value="F:transaminase activity"/>
    <property type="evidence" value="ECO:0007669"/>
    <property type="project" value="UniProtKB-KW"/>
</dbReference>
<dbReference type="OrthoDB" id="85346at2157"/>
<evidence type="ECO:0000313" key="8">
    <source>
        <dbReference type="EMBL" id="ABS56652.1"/>
    </source>
</evidence>
<dbReference type="PANTHER" id="PTHR11986:SF79">
    <property type="entry name" value="ACETYLORNITHINE AMINOTRANSFERASE, MITOCHONDRIAL"/>
    <property type="match status" value="1"/>
</dbReference>
<evidence type="ECO:0000256" key="1">
    <source>
        <dbReference type="ARBA" id="ARBA00001933"/>
    </source>
</evidence>
<dbReference type="GO" id="GO:0030170">
    <property type="term" value="F:pyridoxal phosphate binding"/>
    <property type="evidence" value="ECO:0007669"/>
    <property type="project" value="InterPro"/>
</dbReference>
<dbReference type="InterPro" id="IPR050103">
    <property type="entry name" value="Class-III_PLP-dep_AT"/>
</dbReference>
<dbReference type="AlphaFoldDB" id="A7IA91"/>
<dbReference type="Gene3D" id="3.90.1150.10">
    <property type="entry name" value="Aspartate Aminotransferase, domain 1"/>
    <property type="match status" value="1"/>
</dbReference>
<dbReference type="KEGG" id="mbn:Mboo_2138"/>
<comment type="pathway">
    <text evidence="6">Amino-acid biosynthesis.</text>
</comment>
<name>A7IA91_METB6</name>
<dbReference type="CDD" id="cd00610">
    <property type="entry name" value="OAT_like"/>
    <property type="match status" value="1"/>
</dbReference>
<evidence type="ECO:0000313" key="9">
    <source>
        <dbReference type="Proteomes" id="UP000002408"/>
    </source>
</evidence>
<comment type="similarity">
    <text evidence="7">Belongs to the class-III pyridoxal-phosphate-dependent aminotransferase family.</text>
</comment>
<dbReference type="NCBIfam" id="TIGR00707">
    <property type="entry name" value="argD"/>
    <property type="match status" value="1"/>
</dbReference>
<dbReference type="PROSITE" id="PS00600">
    <property type="entry name" value="AA_TRANSFER_CLASS_3"/>
    <property type="match status" value="1"/>
</dbReference>
<evidence type="ECO:0000256" key="7">
    <source>
        <dbReference type="RuleBase" id="RU003560"/>
    </source>
</evidence>
<dbReference type="InterPro" id="IPR015422">
    <property type="entry name" value="PyrdxlP-dep_Trfase_small"/>
</dbReference>
<keyword evidence="9" id="KW-1185">Reference proteome</keyword>
<dbReference type="FunFam" id="3.40.640.10:FF:000004">
    <property type="entry name" value="Acetylornithine aminotransferase"/>
    <property type="match status" value="1"/>
</dbReference>
<dbReference type="Pfam" id="PF00202">
    <property type="entry name" value="Aminotran_3"/>
    <property type="match status" value="1"/>
</dbReference>
<gene>
    <name evidence="8" type="ordered locus">Mboo_2138</name>
</gene>
<protein>
    <submittedName>
        <fullName evidence="8">Acetylornithine and succinylornithine aminotransferase</fullName>
    </submittedName>
</protein>
<dbReference type="eggNOG" id="arCOG00914">
    <property type="taxonomic scope" value="Archaea"/>
</dbReference>
<dbReference type="RefSeq" id="WP_012107710.1">
    <property type="nucleotide sequence ID" value="NC_009712.1"/>
</dbReference>
<dbReference type="EMBL" id="CP000780">
    <property type="protein sequence ID" value="ABS56652.1"/>
    <property type="molecule type" value="Genomic_DNA"/>
</dbReference>
<evidence type="ECO:0000256" key="5">
    <source>
        <dbReference type="ARBA" id="ARBA00022898"/>
    </source>
</evidence>
<dbReference type="SUPFAM" id="SSF53383">
    <property type="entry name" value="PLP-dependent transferases"/>
    <property type="match status" value="1"/>
</dbReference>
<dbReference type="GO" id="GO:0006526">
    <property type="term" value="P:L-arginine biosynthetic process"/>
    <property type="evidence" value="ECO:0007669"/>
    <property type="project" value="UniProtKB-ARBA"/>
</dbReference>
<dbReference type="InterPro" id="IPR015421">
    <property type="entry name" value="PyrdxlP-dep_Trfase_major"/>
</dbReference>
<evidence type="ECO:0000256" key="6">
    <source>
        <dbReference type="ARBA" id="ARBA00029440"/>
    </source>
</evidence>
<keyword evidence="3" id="KW-0028">Amino-acid biosynthesis</keyword>
<dbReference type="Proteomes" id="UP000002408">
    <property type="component" value="Chromosome"/>
</dbReference>
<keyword evidence="4 8" id="KW-0808">Transferase</keyword>
<dbReference type="GO" id="GO:0042802">
    <property type="term" value="F:identical protein binding"/>
    <property type="evidence" value="ECO:0007669"/>
    <property type="project" value="TreeGrafter"/>
</dbReference>
<dbReference type="STRING" id="456442.Mboo_2138"/>
<dbReference type="Gene3D" id="3.40.640.10">
    <property type="entry name" value="Type I PLP-dependent aspartate aminotransferase-like (Major domain)"/>
    <property type="match status" value="1"/>
</dbReference>
<reference evidence="8" key="1">
    <citation type="submission" date="2007-07" db="EMBL/GenBank/DDBJ databases">
        <title>Complete sequence of Candidatus Methanoregula boonei 6A8.</title>
        <authorList>
            <consortium name="US DOE Joint Genome Institute"/>
            <person name="Copeland A."/>
            <person name="Lucas S."/>
            <person name="Lapidus A."/>
            <person name="Barry K."/>
            <person name="Glavina del Rio T."/>
            <person name="Dalin E."/>
            <person name="Tice H."/>
            <person name="Pitluck S."/>
            <person name="Meincke L."/>
            <person name="Brettin T."/>
            <person name="Bruce D."/>
            <person name="Detter J.C."/>
            <person name="Han C."/>
            <person name="Tapia R."/>
            <person name="Gilna P."/>
            <person name="Schmutz J."/>
            <person name="Larimer F."/>
            <person name="Land M."/>
            <person name="Hauser L."/>
            <person name="Kyrpides N."/>
            <person name="Kim E."/>
            <person name="Zinder S."/>
            <person name="Richardson P."/>
        </authorList>
    </citation>
    <scope>NUCLEOTIDE SEQUENCE [LARGE SCALE GENOMIC DNA]</scope>
    <source>
        <strain evidence="8">6A8</strain>
    </source>
</reference>
<accession>A7IA91</accession>
<proteinExistence type="inferred from homology"/>
<dbReference type="InterPro" id="IPR004636">
    <property type="entry name" value="AcOrn/SuccOrn_fam"/>
</dbReference>
<dbReference type="PANTHER" id="PTHR11986">
    <property type="entry name" value="AMINOTRANSFERASE CLASS III"/>
    <property type="match status" value="1"/>
</dbReference>
<organism evidence="8 9">
    <name type="scientific">Methanoregula boonei (strain DSM 21154 / JCM 14090 / 6A8)</name>
    <dbReference type="NCBI Taxonomy" id="456442"/>
    <lineage>
        <taxon>Archaea</taxon>
        <taxon>Methanobacteriati</taxon>
        <taxon>Methanobacteriota</taxon>
        <taxon>Stenosarchaea group</taxon>
        <taxon>Methanomicrobia</taxon>
        <taxon>Methanomicrobiales</taxon>
        <taxon>Methanoregulaceae</taxon>
        <taxon>Methanoregula</taxon>
    </lineage>
</organism>
<dbReference type="HOGENOM" id="CLU_016922_10_1_2"/>
<evidence type="ECO:0000256" key="4">
    <source>
        <dbReference type="ARBA" id="ARBA00022679"/>
    </source>
</evidence>
<keyword evidence="5 7" id="KW-0663">Pyridoxal phosphate</keyword>
<evidence type="ECO:0000256" key="2">
    <source>
        <dbReference type="ARBA" id="ARBA00022576"/>
    </source>
</evidence>
<sequence length="383" mass="40837">MKNTDITAQYRALDDQYYMPAFSRNMAIVRGKGSTVWDGDGKEYIDCVAGIAVCSTGHCHPAVVKAICEQAHELIHCSNLYYVPHQGEMAKKIVEVTGMKKAFFSNSGAEASDGALKLARVRTGKKKFVAFTHGFHGRTIGSLAVTHKPAAREPFEPLGLPTTFVEYGNLDAVKKAVDNDTAAVIVEPIQGEAGVIIPQDSFLEGIREICDRKGALMIVDEVQTGMGRTGKWLALQHAKVQPDIVTLAKGIASGFPMGAFAARDGLEFGKGEHGSTFAGGPVACAAGLATISVLEQILPDVARKGERFKKGLAKYHPRVRGLMIGITVGEKCPEVQAECLKNGVLVNCAADGNLRLVPPLVISDAEIDRAVKVIDGALGKVVL</sequence>
<keyword evidence="2 8" id="KW-0032">Aminotransferase</keyword>